<dbReference type="OrthoDB" id="102178at2"/>
<evidence type="ECO:0000313" key="4">
    <source>
        <dbReference type="Proteomes" id="UP000189739"/>
    </source>
</evidence>
<organism evidence="3 4">
    <name type="scientific">Mucilaginibacter pedocola</name>
    <dbReference type="NCBI Taxonomy" id="1792845"/>
    <lineage>
        <taxon>Bacteria</taxon>
        <taxon>Pseudomonadati</taxon>
        <taxon>Bacteroidota</taxon>
        <taxon>Sphingobacteriia</taxon>
        <taxon>Sphingobacteriales</taxon>
        <taxon>Sphingobacteriaceae</taxon>
        <taxon>Mucilaginibacter</taxon>
    </lineage>
</organism>
<dbReference type="GO" id="GO:0005737">
    <property type="term" value="C:cytoplasm"/>
    <property type="evidence" value="ECO:0007669"/>
    <property type="project" value="InterPro"/>
</dbReference>
<gene>
    <name evidence="3" type="ORF">BC343_06330</name>
</gene>
<protein>
    <submittedName>
        <fullName evidence="3">Fucose isomerase</fullName>
    </submittedName>
</protein>
<sequence length="538" mass="59901">MSSSQKINKVILVASGDSRLPANQQCWDAQQNMESLLGAAFEKFGVKVERAHQYNPTLGHGFIDSQKMGLDVFRNIDPDTPLVVAENVWQYSHHVLPGMTTHRAPILTVANWDGTWPGLVGMLNLNGSLTKAGVKYSTLWSENFDDEFFLNKLEEWLFTGDIAHDKSHVRSYEQVNIPFELRSAGAAFAKKFRADKAIMGVFDEGCMGMYNAILPDHLLHATGLFKERLSQSALYAAMLQVTNEEAEEVFDWLLNQGMAFDWGTNPATELTREQTLEQCKMYIAAGRMADDFGCSTIGIQYQQGLKELTAVSDLAEGLLNATHRPPIYNKTGSELFAGRAIPHFNEVDECAGLDGLLTYQLWQELGMEGDNTLHDIRWGEHYKGDGIDEFVWVFMISGAVPASHLKGGYKGAKSMRQPPMFFPKGGGTLRGVSKAGDLVWSRVYVKDNAVHCDLGIGKAVELPEEETNRRWAKTNMQWPMMHGVLSGVTRDQLMAQHQSNHIHVVYATNKEAAIKACFTKAAAFNELGLQVHFCGDLQ</sequence>
<dbReference type="Proteomes" id="UP000189739">
    <property type="component" value="Unassembled WGS sequence"/>
</dbReference>
<evidence type="ECO:0000256" key="2">
    <source>
        <dbReference type="ARBA" id="ARBA00023277"/>
    </source>
</evidence>
<proteinExistence type="predicted"/>
<evidence type="ECO:0000313" key="3">
    <source>
        <dbReference type="EMBL" id="OOQ59767.1"/>
    </source>
</evidence>
<evidence type="ECO:0000256" key="1">
    <source>
        <dbReference type="ARBA" id="ARBA00023235"/>
    </source>
</evidence>
<dbReference type="SUPFAM" id="SSF53743">
    <property type="entry name" value="FucI/AraA N-terminal and middle domains"/>
    <property type="match status" value="1"/>
</dbReference>
<dbReference type="GO" id="GO:0008736">
    <property type="term" value="F:L-fucose isomerase activity"/>
    <property type="evidence" value="ECO:0007669"/>
    <property type="project" value="InterPro"/>
</dbReference>
<dbReference type="InterPro" id="IPR009015">
    <property type="entry name" value="Fucose_isomerase_N/cen_sf"/>
</dbReference>
<dbReference type="GO" id="GO:0008790">
    <property type="term" value="F:arabinose isomerase activity"/>
    <property type="evidence" value="ECO:0007669"/>
    <property type="project" value="TreeGrafter"/>
</dbReference>
<dbReference type="AlphaFoldDB" id="A0A1S9PFU2"/>
<dbReference type="EMBL" id="MBTF01000012">
    <property type="protein sequence ID" value="OOQ59767.1"/>
    <property type="molecule type" value="Genomic_DNA"/>
</dbReference>
<dbReference type="STRING" id="1792845.BC343_06330"/>
<reference evidence="3 4" key="1">
    <citation type="submission" date="2016-07" db="EMBL/GenBank/DDBJ databases">
        <title>Genomic analysis of zinc-resistant bacterium Mucilaginibacter pedocola TBZ30.</title>
        <authorList>
            <person name="Huang J."/>
            <person name="Tang J."/>
        </authorList>
    </citation>
    <scope>NUCLEOTIDE SEQUENCE [LARGE SCALE GENOMIC DNA]</scope>
    <source>
        <strain evidence="3 4">TBZ30</strain>
    </source>
</reference>
<keyword evidence="1 3" id="KW-0413">Isomerase</keyword>
<accession>A0A1S9PFU2</accession>
<dbReference type="RefSeq" id="WP_078348520.1">
    <property type="nucleotide sequence ID" value="NZ_MBTF01000012.1"/>
</dbReference>
<dbReference type="GO" id="GO:0030145">
    <property type="term" value="F:manganese ion binding"/>
    <property type="evidence" value="ECO:0007669"/>
    <property type="project" value="InterPro"/>
</dbReference>
<dbReference type="PANTHER" id="PTHR37840">
    <property type="entry name" value="L-FUCOSE ISOMERASE"/>
    <property type="match status" value="1"/>
</dbReference>
<keyword evidence="2" id="KW-0119">Carbohydrate metabolism</keyword>
<comment type="caution">
    <text evidence="3">The sequence shown here is derived from an EMBL/GenBank/DDBJ whole genome shotgun (WGS) entry which is preliminary data.</text>
</comment>
<name>A0A1S9PFU2_9SPHI</name>
<keyword evidence="4" id="KW-1185">Reference proteome</keyword>
<dbReference type="GO" id="GO:0019571">
    <property type="term" value="P:D-arabinose catabolic process"/>
    <property type="evidence" value="ECO:0007669"/>
    <property type="project" value="TreeGrafter"/>
</dbReference>
<dbReference type="GO" id="GO:0042355">
    <property type="term" value="P:L-fucose catabolic process"/>
    <property type="evidence" value="ECO:0007669"/>
    <property type="project" value="TreeGrafter"/>
</dbReference>
<dbReference type="PANTHER" id="PTHR37840:SF1">
    <property type="entry name" value="L-FUCOSE ISOMERASE"/>
    <property type="match status" value="1"/>
</dbReference>
<dbReference type="InterPro" id="IPR005763">
    <property type="entry name" value="Fucose_isomerase"/>
</dbReference>